<feature type="compositionally biased region" description="Low complexity" evidence="5">
    <location>
        <begin position="321"/>
        <end position="333"/>
    </location>
</feature>
<dbReference type="SUPFAM" id="SSF54277">
    <property type="entry name" value="CAD &amp; PB1 domains"/>
    <property type="match status" value="1"/>
</dbReference>
<dbReference type="GO" id="GO:0070530">
    <property type="term" value="F:K63-linked polyubiquitin modification-dependent protein binding"/>
    <property type="evidence" value="ECO:0007669"/>
    <property type="project" value="TreeGrafter"/>
</dbReference>
<dbReference type="PANTHER" id="PTHR15090:SF0">
    <property type="entry name" value="SEQUESTOSOME-1"/>
    <property type="match status" value="1"/>
</dbReference>
<dbReference type="InterPro" id="IPR009060">
    <property type="entry name" value="UBA-like_sf"/>
</dbReference>
<feature type="domain" description="ZZ-type" evidence="6">
    <location>
        <begin position="113"/>
        <end position="163"/>
    </location>
</feature>
<dbReference type="RefSeq" id="XP_018333475.1">
    <property type="nucleotide sequence ID" value="XM_018477973.1"/>
</dbReference>
<evidence type="ECO:0000256" key="5">
    <source>
        <dbReference type="SAM" id="MobiDB-lite"/>
    </source>
</evidence>
<keyword evidence="1" id="KW-0479">Metal-binding</keyword>
<dbReference type="SMART" id="SM00291">
    <property type="entry name" value="ZnF_ZZ"/>
    <property type="match status" value="1"/>
</dbReference>
<evidence type="ECO:0000256" key="4">
    <source>
        <dbReference type="PROSITE-ProRule" id="PRU00228"/>
    </source>
</evidence>
<protein>
    <submittedName>
        <fullName evidence="9">Sequestosome-1</fullName>
    </submittedName>
</protein>
<evidence type="ECO:0000259" key="6">
    <source>
        <dbReference type="PROSITE" id="PS50135"/>
    </source>
</evidence>
<feature type="domain" description="PB1" evidence="7">
    <location>
        <begin position="6"/>
        <end position="94"/>
    </location>
</feature>
<evidence type="ECO:0000313" key="9">
    <source>
        <dbReference type="RefSeq" id="XP_018333475.1"/>
    </source>
</evidence>
<dbReference type="InterPro" id="IPR052260">
    <property type="entry name" value="Autophagy_Rcpt_SigReg"/>
</dbReference>
<dbReference type="GO" id="GO:0016235">
    <property type="term" value="C:aggresome"/>
    <property type="evidence" value="ECO:0007669"/>
    <property type="project" value="TreeGrafter"/>
</dbReference>
<sequence>MAQNNVINFKVFLRDSETTDTRRFSIDAPVVTNFMFLNEKLLSVFPVLREADYKITWKDSDGDEITIANDEDLITALTEMVGNIKMLFITILNKNEETREEPITLEADINVGRRVIICDVCERTIEGFRYNCLQCPDFDLCKDCEHKGYHREHLMVRMVNSDFFPRLNRRFVHDITRCIKRNIKSARKDSHKFTRYGQKGCESSQTKKCDEKLGESSENKTNEQQQQQQPPPFSGRCPFSGGQNNNNNYEGGCPFSSGERVNMEDFHNLGALARQHLDPILNMFSPPSSASGNSQGGAGEKPLLFDVIQNAVDGFFGRYGPQNPNQQQEQQQQKNTTPESADQTSNQKPASQETASATPMEQDQPTVPPQPQQQQQQQQQPTPQNQEKPAEPGWAFVAQNTQNPHPTSPSENNGSQQPAAPTPTIIYHSNPVIAEGLTRLHEMGFSNSSGILTQLLERHRGDVSEVVKALVDLKL</sequence>
<keyword evidence="2 4" id="KW-0863">Zinc-finger</keyword>
<evidence type="ECO:0000256" key="3">
    <source>
        <dbReference type="ARBA" id="ARBA00022833"/>
    </source>
</evidence>
<dbReference type="Gene3D" id="1.10.8.10">
    <property type="entry name" value="DNA helicase RuvA subunit, C-terminal domain"/>
    <property type="match status" value="1"/>
</dbReference>
<gene>
    <name evidence="9" type="primary">LOC108742679</name>
</gene>
<dbReference type="CDD" id="cd02340">
    <property type="entry name" value="ZZ_NBR1_like"/>
    <property type="match status" value="1"/>
</dbReference>
<dbReference type="SUPFAM" id="SSF57850">
    <property type="entry name" value="RING/U-box"/>
    <property type="match status" value="1"/>
</dbReference>
<accession>A0A1W4XM66</accession>
<dbReference type="GO" id="GO:0044753">
    <property type="term" value="C:amphisome"/>
    <property type="evidence" value="ECO:0007669"/>
    <property type="project" value="TreeGrafter"/>
</dbReference>
<evidence type="ECO:0000256" key="2">
    <source>
        <dbReference type="ARBA" id="ARBA00022771"/>
    </source>
</evidence>
<dbReference type="InParanoid" id="A0A1W4XM66"/>
<dbReference type="GO" id="GO:0007032">
    <property type="term" value="P:endosome organization"/>
    <property type="evidence" value="ECO:0007669"/>
    <property type="project" value="TreeGrafter"/>
</dbReference>
<dbReference type="InterPro" id="IPR000270">
    <property type="entry name" value="PB1_dom"/>
</dbReference>
<keyword evidence="3" id="KW-0862">Zinc</keyword>
<organism evidence="8 9">
    <name type="scientific">Agrilus planipennis</name>
    <name type="common">Emerald ash borer</name>
    <name type="synonym">Agrilus marcopoli</name>
    <dbReference type="NCBI Taxonomy" id="224129"/>
    <lineage>
        <taxon>Eukaryota</taxon>
        <taxon>Metazoa</taxon>
        <taxon>Ecdysozoa</taxon>
        <taxon>Arthropoda</taxon>
        <taxon>Hexapoda</taxon>
        <taxon>Insecta</taxon>
        <taxon>Pterygota</taxon>
        <taxon>Neoptera</taxon>
        <taxon>Endopterygota</taxon>
        <taxon>Coleoptera</taxon>
        <taxon>Polyphaga</taxon>
        <taxon>Elateriformia</taxon>
        <taxon>Buprestoidea</taxon>
        <taxon>Buprestidae</taxon>
        <taxon>Agrilinae</taxon>
        <taxon>Agrilus</taxon>
    </lineage>
</organism>
<feature type="region of interest" description="Disordered" evidence="5">
    <location>
        <begin position="212"/>
        <end position="253"/>
    </location>
</feature>
<dbReference type="GO" id="GO:0008270">
    <property type="term" value="F:zinc ion binding"/>
    <property type="evidence" value="ECO:0007669"/>
    <property type="project" value="UniProtKB-KW"/>
</dbReference>
<dbReference type="SUPFAM" id="SSF46934">
    <property type="entry name" value="UBA-like"/>
    <property type="match status" value="1"/>
</dbReference>
<proteinExistence type="predicted"/>
<dbReference type="KEGG" id="apln:108742679"/>
<feature type="compositionally biased region" description="Polar residues" evidence="5">
    <location>
        <begin position="398"/>
        <end position="419"/>
    </location>
</feature>
<dbReference type="Gene3D" id="3.30.60.90">
    <property type="match status" value="1"/>
</dbReference>
<dbReference type="Proteomes" id="UP000192223">
    <property type="component" value="Unplaced"/>
</dbReference>
<dbReference type="AlphaFoldDB" id="A0A1W4XM66"/>
<evidence type="ECO:0000313" key="8">
    <source>
        <dbReference type="Proteomes" id="UP000192223"/>
    </source>
</evidence>
<dbReference type="InterPro" id="IPR043145">
    <property type="entry name" value="Znf_ZZ_sf"/>
</dbReference>
<dbReference type="Pfam" id="PF00569">
    <property type="entry name" value="ZZ"/>
    <property type="match status" value="1"/>
</dbReference>
<feature type="compositionally biased region" description="Basic and acidic residues" evidence="5">
    <location>
        <begin position="212"/>
        <end position="221"/>
    </location>
</feature>
<feature type="compositionally biased region" description="Low complexity" evidence="5">
    <location>
        <begin position="372"/>
        <end position="386"/>
    </location>
</feature>
<dbReference type="PROSITE" id="PS01357">
    <property type="entry name" value="ZF_ZZ_1"/>
    <property type="match status" value="1"/>
</dbReference>
<evidence type="ECO:0000256" key="1">
    <source>
        <dbReference type="ARBA" id="ARBA00022723"/>
    </source>
</evidence>
<dbReference type="PANTHER" id="PTHR15090">
    <property type="entry name" value="SEQUESTOSOME 1-RELATED"/>
    <property type="match status" value="1"/>
</dbReference>
<dbReference type="GeneID" id="108742679"/>
<feature type="compositionally biased region" description="Polar residues" evidence="5">
    <location>
        <begin position="334"/>
        <end position="361"/>
    </location>
</feature>
<dbReference type="OrthoDB" id="441278at2759"/>
<dbReference type="Pfam" id="PF00564">
    <property type="entry name" value="PB1"/>
    <property type="match status" value="1"/>
</dbReference>
<dbReference type="FunFam" id="3.10.20.90:FF:000320">
    <property type="entry name" value="Predicted protein"/>
    <property type="match status" value="1"/>
</dbReference>
<dbReference type="Gene3D" id="3.10.20.90">
    <property type="entry name" value="Phosphatidylinositol 3-kinase Catalytic Subunit, Chain A, domain 1"/>
    <property type="match status" value="1"/>
</dbReference>
<feature type="region of interest" description="Disordered" evidence="5">
    <location>
        <begin position="315"/>
        <end position="423"/>
    </location>
</feature>
<dbReference type="InterPro" id="IPR053793">
    <property type="entry name" value="PB1-like"/>
</dbReference>
<dbReference type="GO" id="GO:0005080">
    <property type="term" value="F:protein kinase C binding"/>
    <property type="evidence" value="ECO:0007669"/>
    <property type="project" value="TreeGrafter"/>
</dbReference>
<keyword evidence="8" id="KW-1185">Reference proteome</keyword>
<dbReference type="GO" id="GO:0000423">
    <property type="term" value="P:mitophagy"/>
    <property type="evidence" value="ECO:0007669"/>
    <property type="project" value="TreeGrafter"/>
</dbReference>
<dbReference type="GO" id="GO:0035973">
    <property type="term" value="P:aggrephagy"/>
    <property type="evidence" value="ECO:0007669"/>
    <property type="project" value="TreeGrafter"/>
</dbReference>
<dbReference type="PROSITE" id="PS51745">
    <property type="entry name" value="PB1"/>
    <property type="match status" value="1"/>
</dbReference>
<dbReference type="InterPro" id="IPR000433">
    <property type="entry name" value="Znf_ZZ"/>
</dbReference>
<dbReference type="STRING" id="224129.A0A1W4XM66"/>
<evidence type="ECO:0000259" key="7">
    <source>
        <dbReference type="PROSITE" id="PS51745"/>
    </source>
</evidence>
<reference evidence="9" key="1">
    <citation type="submission" date="2025-08" db="UniProtKB">
        <authorList>
            <consortium name="RefSeq"/>
        </authorList>
    </citation>
    <scope>IDENTIFICATION</scope>
    <source>
        <tissue evidence="9">Entire body</tissue>
    </source>
</reference>
<name>A0A1W4XM66_AGRPL</name>
<dbReference type="PROSITE" id="PS50135">
    <property type="entry name" value="ZF_ZZ_2"/>
    <property type="match status" value="1"/>
</dbReference>